<reference evidence="2 4" key="1">
    <citation type="journal article" date="2012" name="Nature">
        <title>Algal genomes reveal evolutionary mosaicism and the fate of nucleomorphs.</title>
        <authorList>
            <consortium name="DOE Joint Genome Institute"/>
            <person name="Curtis B.A."/>
            <person name="Tanifuji G."/>
            <person name="Burki F."/>
            <person name="Gruber A."/>
            <person name="Irimia M."/>
            <person name="Maruyama S."/>
            <person name="Arias M.C."/>
            <person name="Ball S.G."/>
            <person name="Gile G.H."/>
            <person name="Hirakawa Y."/>
            <person name="Hopkins J.F."/>
            <person name="Kuo A."/>
            <person name="Rensing S.A."/>
            <person name="Schmutz J."/>
            <person name="Symeonidi A."/>
            <person name="Elias M."/>
            <person name="Eveleigh R.J."/>
            <person name="Herman E.K."/>
            <person name="Klute M.J."/>
            <person name="Nakayama T."/>
            <person name="Obornik M."/>
            <person name="Reyes-Prieto A."/>
            <person name="Armbrust E.V."/>
            <person name="Aves S.J."/>
            <person name="Beiko R.G."/>
            <person name="Coutinho P."/>
            <person name="Dacks J.B."/>
            <person name="Durnford D.G."/>
            <person name="Fast N.M."/>
            <person name="Green B.R."/>
            <person name="Grisdale C.J."/>
            <person name="Hempel F."/>
            <person name="Henrissat B."/>
            <person name="Hoppner M.P."/>
            <person name="Ishida K."/>
            <person name="Kim E."/>
            <person name="Koreny L."/>
            <person name="Kroth P.G."/>
            <person name="Liu Y."/>
            <person name="Malik S.B."/>
            <person name="Maier U.G."/>
            <person name="McRose D."/>
            <person name="Mock T."/>
            <person name="Neilson J.A."/>
            <person name="Onodera N.T."/>
            <person name="Poole A.M."/>
            <person name="Pritham E.J."/>
            <person name="Richards T.A."/>
            <person name="Rocap G."/>
            <person name="Roy S.W."/>
            <person name="Sarai C."/>
            <person name="Schaack S."/>
            <person name="Shirato S."/>
            <person name="Slamovits C.H."/>
            <person name="Spencer D.F."/>
            <person name="Suzuki S."/>
            <person name="Worden A.Z."/>
            <person name="Zauner S."/>
            <person name="Barry K."/>
            <person name="Bell C."/>
            <person name="Bharti A.K."/>
            <person name="Crow J.A."/>
            <person name="Grimwood J."/>
            <person name="Kramer R."/>
            <person name="Lindquist E."/>
            <person name="Lucas S."/>
            <person name="Salamov A."/>
            <person name="McFadden G.I."/>
            <person name="Lane C.E."/>
            <person name="Keeling P.J."/>
            <person name="Gray M.W."/>
            <person name="Grigoriev I.V."/>
            <person name="Archibald J.M."/>
        </authorList>
    </citation>
    <scope>NUCLEOTIDE SEQUENCE</scope>
    <source>
        <strain evidence="2 4">CCMP2712</strain>
    </source>
</reference>
<reference evidence="3" key="3">
    <citation type="submission" date="2016-03" db="UniProtKB">
        <authorList>
            <consortium name="EnsemblProtists"/>
        </authorList>
    </citation>
    <scope>IDENTIFICATION</scope>
</reference>
<dbReference type="PROSITE" id="PS00889">
    <property type="entry name" value="CNMP_BINDING_2"/>
    <property type="match status" value="1"/>
</dbReference>
<dbReference type="Pfam" id="PF00027">
    <property type="entry name" value="cNMP_binding"/>
    <property type="match status" value="1"/>
</dbReference>
<dbReference type="InterPro" id="IPR050503">
    <property type="entry name" value="cAMP-dep_PK_reg_su-like"/>
</dbReference>
<dbReference type="Proteomes" id="UP000011087">
    <property type="component" value="Unassembled WGS sequence"/>
</dbReference>
<dbReference type="PANTHER" id="PTHR11635">
    <property type="entry name" value="CAMP-DEPENDENT PROTEIN KINASE REGULATORY CHAIN"/>
    <property type="match status" value="1"/>
</dbReference>
<dbReference type="EnsemblProtists" id="EKX46270">
    <property type="protein sequence ID" value="EKX46270"/>
    <property type="gene ID" value="GUITHDRAFT_50426"/>
</dbReference>
<dbReference type="GO" id="GO:0005829">
    <property type="term" value="C:cytosol"/>
    <property type="evidence" value="ECO:0007669"/>
    <property type="project" value="TreeGrafter"/>
</dbReference>
<dbReference type="InterPro" id="IPR018490">
    <property type="entry name" value="cNMP-bd_dom_sf"/>
</dbReference>
<accession>L1JDV9</accession>
<feature type="domain" description="Cyclic nucleotide-binding" evidence="1">
    <location>
        <begin position="14"/>
        <end position="136"/>
    </location>
</feature>
<dbReference type="PRINTS" id="PR00103">
    <property type="entry name" value="CAMPKINASE"/>
</dbReference>
<dbReference type="EMBL" id="JH992995">
    <property type="protein sequence ID" value="EKX46270.1"/>
    <property type="molecule type" value="Genomic_DNA"/>
</dbReference>
<dbReference type="KEGG" id="gtt:GUITHDRAFT_50426"/>
<organism evidence="2">
    <name type="scientific">Guillardia theta (strain CCMP2712)</name>
    <name type="common">Cryptophyte</name>
    <dbReference type="NCBI Taxonomy" id="905079"/>
    <lineage>
        <taxon>Eukaryota</taxon>
        <taxon>Cryptophyceae</taxon>
        <taxon>Pyrenomonadales</taxon>
        <taxon>Geminigeraceae</taxon>
        <taxon>Guillardia</taxon>
    </lineage>
</organism>
<protein>
    <recommendedName>
        <fullName evidence="1">Cyclic nucleotide-binding domain-containing protein</fullName>
    </recommendedName>
</protein>
<evidence type="ECO:0000313" key="4">
    <source>
        <dbReference type="Proteomes" id="UP000011087"/>
    </source>
</evidence>
<dbReference type="InterPro" id="IPR014710">
    <property type="entry name" value="RmlC-like_jellyroll"/>
</dbReference>
<dbReference type="GO" id="GO:0034236">
    <property type="term" value="F:protein kinase A catalytic subunit binding"/>
    <property type="evidence" value="ECO:0007669"/>
    <property type="project" value="TreeGrafter"/>
</dbReference>
<evidence type="ECO:0000313" key="3">
    <source>
        <dbReference type="EnsemblProtists" id="EKX46270"/>
    </source>
</evidence>
<dbReference type="HOGENOM" id="CLU_018310_4_0_1"/>
<name>L1JDV9_GUITC</name>
<dbReference type="PANTHER" id="PTHR11635:SF152">
    <property type="entry name" value="CAMP-DEPENDENT PROTEIN KINASE TYPE I REGULATORY SUBUNIT-RELATED"/>
    <property type="match status" value="1"/>
</dbReference>
<sequence length="183" mass="20253">DKEMLMKAIAQNILFGELDLKYQELVAEAFALGRYSKGEVVIQQGDEGNIFYVVQSGKLSILKREGGGDVPLFKGTYGPGDSFGELALMHNQPRAASILVESETCWLWQVHRRSIQTFIKSIAKYEKSITEQLLSQVPAMSGLPPDVMTNILDSVQLTRFRDGDVIVGKGQAADKLYVLIEGE</sequence>
<dbReference type="AlphaFoldDB" id="L1JDV9"/>
<dbReference type="SUPFAM" id="SSF51206">
    <property type="entry name" value="cAMP-binding domain-like"/>
    <property type="match status" value="2"/>
</dbReference>
<dbReference type="eggNOG" id="KOG1113">
    <property type="taxonomic scope" value="Eukaryota"/>
</dbReference>
<dbReference type="GO" id="GO:0005952">
    <property type="term" value="C:cAMP-dependent protein kinase complex"/>
    <property type="evidence" value="ECO:0007669"/>
    <property type="project" value="InterPro"/>
</dbReference>
<evidence type="ECO:0000313" key="2">
    <source>
        <dbReference type="EMBL" id="EKX46270.1"/>
    </source>
</evidence>
<reference evidence="4" key="2">
    <citation type="submission" date="2012-11" db="EMBL/GenBank/DDBJ databases">
        <authorList>
            <person name="Kuo A."/>
            <person name="Curtis B.A."/>
            <person name="Tanifuji G."/>
            <person name="Burki F."/>
            <person name="Gruber A."/>
            <person name="Irimia M."/>
            <person name="Maruyama S."/>
            <person name="Arias M.C."/>
            <person name="Ball S.G."/>
            <person name="Gile G.H."/>
            <person name="Hirakawa Y."/>
            <person name="Hopkins J.F."/>
            <person name="Rensing S.A."/>
            <person name="Schmutz J."/>
            <person name="Symeonidi A."/>
            <person name="Elias M."/>
            <person name="Eveleigh R.J."/>
            <person name="Herman E.K."/>
            <person name="Klute M.J."/>
            <person name="Nakayama T."/>
            <person name="Obornik M."/>
            <person name="Reyes-Prieto A."/>
            <person name="Armbrust E.V."/>
            <person name="Aves S.J."/>
            <person name="Beiko R.G."/>
            <person name="Coutinho P."/>
            <person name="Dacks J.B."/>
            <person name="Durnford D.G."/>
            <person name="Fast N.M."/>
            <person name="Green B.R."/>
            <person name="Grisdale C."/>
            <person name="Hempe F."/>
            <person name="Henrissat B."/>
            <person name="Hoppner M.P."/>
            <person name="Ishida K.-I."/>
            <person name="Kim E."/>
            <person name="Koreny L."/>
            <person name="Kroth P.G."/>
            <person name="Liu Y."/>
            <person name="Malik S.-B."/>
            <person name="Maier U.G."/>
            <person name="McRose D."/>
            <person name="Mock T."/>
            <person name="Neilson J.A."/>
            <person name="Onodera N.T."/>
            <person name="Poole A.M."/>
            <person name="Pritham E.J."/>
            <person name="Richards T.A."/>
            <person name="Rocap G."/>
            <person name="Roy S.W."/>
            <person name="Sarai C."/>
            <person name="Schaack S."/>
            <person name="Shirato S."/>
            <person name="Slamovits C.H."/>
            <person name="Spencer D.F."/>
            <person name="Suzuki S."/>
            <person name="Worden A.Z."/>
            <person name="Zauner S."/>
            <person name="Barry K."/>
            <person name="Bell C."/>
            <person name="Bharti A.K."/>
            <person name="Crow J.A."/>
            <person name="Grimwood J."/>
            <person name="Kramer R."/>
            <person name="Lindquist E."/>
            <person name="Lucas S."/>
            <person name="Salamov A."/>
            <person name="McFadden G.I."/>
            <person name="Lane C.E."/>
            <person name="Keeling P.J."/>
            <person name="Gray M.W."/>
            <person name="Grigoriev I.V."/>
            <person name="Archibald J.M."/>
        </authorList>
    </citation>
    <scope>NUCLEOTIDE SEQUENCE</scope>
    <source>
        <strain evidence="4">CCMP2712</strain>
    </source>
</reference>
<keyword evidence="4" id="KW-1185">Reference proteome</keyword>
<dbReference type="SMART" id="SM00100">
    <property type="entry name" value="cNMP"/>
    <property type="match status" value="1"/>
</dbReference>
<dbReference type="PROSITE" id="PS50042">
    <property type="entry name" value="CNMP_BINDING_3"/>
    <property type="match status" value="2"/>
</dbReference>
<dbReference type="OrthoDB" id="417078at2759"/>
<gene>
    <name evidence="2" type="ORF">GUITHDRAFT_50426</name>
</gene>
<dbReference type="Gene3D" id="2.60.120.10">
    <property type="entry name" value="Jelly Rolls"/>
    <property type="match status" value="2"/>
</dbReference>
<dbReference type="PROSITE" id="PS00888">
    <property type="entry name" value="CNMP_BINDING_1"/>
    <property type="match status" value="2"/>
</dbReference>
<dbReference type="InterPro" id="IPR018488">
    <property type="entry name" value="cNMP-bd_CS"/>
</dbReference>
<dbReference type="OMA" id="KSKXFER"/>
<dbReference type="CDD" id="cd00038">
    <property type="entry name" value="CAP_ED"/>
    <property type="match status" value="1"/>
</dbReference>
<dbReference type="STRING" id="905079.L1JDV9"/>
<feature type="non-terminal residue" evidence="2">
    <location>
        <position position="1"/>
    </location>
</feature>
<proteinExistence type="predicted"/>
<dbReference type="GO" id="GO:0004862">
    <property type="term" value="F:cAMP-dependent protein kinase inhibitor activity"/>
    <property type="evidence" value="ECO:0007669"/>
    <property type="project" value="TreeGrafter"/>
</dbReference>
<evidence type="ECO:0000259" key="1">
    <source>
        <dbReference type="PROSITE" id="PS50042"/>
    </source>
</evidence>
<feature type="domain" description="Cyclic nucleotide-binding" evidence="1">
    <location>
        <begin position="139"/>
        <end position="183"/>
    </location>
</feature>
<dbReference type="RefSeq" id="XP_005833250.1">
    <property type="nucleotide sequence ID" value="XM_005833193.1"/>
</dbReference>
<dbReference type="PaxDb" id="55529-EKX46270"/>
<feature type="non-terminal residue" evidence="2">
    <location>
        <position position="183"/>
    </location>
</feature>
<dbReference type="GeneID" id="17302986"/>
<dbReference type="GO" id="GO:0030552">
    <property type="term" value="F:cAMP binding"/>
    <property type="evidence" value="ECO:0007669"/>
    <property type="project" value="TreeGrafter"/>
</dbReference>
<dbReference type="InterPro" id="IPR000595">
    <property type="entry name" value="cNMP-bd_dom"/>
</dbReference>